<evidence type="ECO:0000259" key="2">
    <source>
        <dbReference type="Pfam" id="PF01978"/>
    </source>
</evidence>
<reference evidence="4 5" key="1">
    <citation type="journal article" date="2013" name="PLoS ONE">
        <title>Assembly-driven community genomics of a hypersaline microbial ecosystem.</title>
        <authorList>
            <person name="Podell S."/>
            <person name="Ugalde J.A."/>
            <person name="Narasingarao P."/>
            <person name="Banfield J.F."/>
            <person name="Heidelberg K.B."/>
            <person name="Allen E.E."/>
        </authorList>
    </citation>
    <scope>NUCLEOTIDE SEQUENCE [LARGE SCALE GENOMIC DNA]</scope>
    <source>
        <strain evidence="5">J07HQW2</strain>
    </source>
</reference>
<dbReference type="SUPFAM" id="SSF46785">
    <property type="entry name" value="Winged helix' DNA-binding domain"/>
    <property type="match status" value="1"/>
</dbReference>
<dbReference type="eggNOG" id="arCOG02038">
    <property type="taxonomic scope" value="Archaea"/>
</dbReference>
<dbReference type="AlphaFoldDB" id="U1MWX7"/>
<gene>
    <name evidence="4" type="ORF">J07HQW2_01381</name>
</gene>
<accession>U1MWX7</accession>
<dbReference type="InterPro" id="IPR051797">
    <property type="entry name" value="TrmB-like"/>
</dbReference>
<evidence type="ECO:0000313" key="4">
    <source>
        <dbReference type="EMBL" id="ERG94939.1"/>
    </source>
</evidence>
<evidence type="ECO:0000256" key="1">
    <source>
        <dbReference type="ARBA" id="ARBA00007287"/>
    </source>
</evidence>
<proteinExistence type="inferred from homology"/>
<dbReference type="Pfam" id="PF11495">
    <property type="entry name" value="Regulator_TrmB"/>
    <property type="match status" value="1"/>
</dbReference>
<dbReference type="NCBIfam" id="NF047392">
    <property type="entry name" value="TransRegTrmBHalo"/>
    <property type="match status" value="1"/>
</dbReference>
<organism evidence="4 5">
    <name type="scientific">Haloquadratum walsbyi J07HQW2</name>
    <dbReference type="NCBI Taxonomy" id="1238425"/>
    <lineage>
        <taxon>Archaea</taxon>
        <taxon>Methanobacteriati</taxon>
        <taxon>Methanobacteriota</taxon>
        <taxon>Stenosarchaea group</taxon>
        <taxon>Halobacteria</taxon>
        <taxon>Halobacteriales</taxon>
        <taxon>Haloferacaceae</taxon>
        <taxon>Haloquadratum</taxon>
    </lineage>
</organism>
<dbReference type="PANTHER" id="PTHR34293:SF1">
    <property type="entry name" value="HTH-TYPE TRANSCRIPTIONAL REGULATOR TRMBL2"/>
    <property type="match status" value="1"/>
</dbReference>
<name>U1MWX7_9EURY</name>
<evidence type="ECO:0000259" key="3">
    <source>
        <dbReference type="Pfam" id="PF11495"/>
    </source>
</evidence>
<dbReference type="InterPro" id="IPR011991">
    <property type="entry name" value="ArsR-like_HTH"/>
</dbReference>
<feature type="domain" description="Transcription regulator TrmB C-terminal" evidence="3">
    <location>
        <begin position="150"/>
        <end position="383"/>
    </location>
</feature>
<dbReference type="CDD" id="cd09124">
    <property type="entry name" value="PLDc_like_TrmB_middle"/>
    <property type="match status" value="1"/>
</dbReference>
<dbReference type="HOGENOM" id="CLU_062979_2_0_2"/>
<dbReference type="Pfam" id="PF01978">
    <property type="entry name" value="TrmB"/>
    <property type="match status" value="1"/>
</dbReference>
<dbReference type="EMBL" id="KE356561">
    <property type="protein sequence ID" value="ERG94939.1"/>
    <property type="molecule type" value="Genomic_DNA"/>
</dbReference>
<dbReference type="SUPFAM" id="SSF159071">
    <property type="entry name" value="TrmB C-terminal domain-like"/>
    <property type="match status" value="1"/>
</dbReference>
<dbReference type="InterPro" id="IPR002831">
    <property type="entry name" value="Tscrpt_reg_TrmB_N"/>
</dbReference>
<dbReference type="Proteomes" id="UP000030710">
    <property type="component" value="Unassembled WGS sequence"/>
</dbReference>
<dbReference type="InterPro" id="IPR036388">
    <property type="entry name" value="WH-like_DNA-bd_sf"/>
</dbReference>
<dbReference type="InterPro" id="IPR021586">
    <property type="entry name" value="Tscrpt_reg_TrmB_C"/>
</dbReference>
<sequence>MTGLLYVCWEINIAHWVQDYEYYATRNIVNSKSFQIRYIHMPEDLHVTMEQVGDRFNLGEYEIDAYLAVLEHAQLTASEIADQTEIPQPRVYDTVRSLSDRGLVELRESRPMKIVAVDPDDAFENVQTSLEELIAELEARYTAPARDTEAVSLVKSRSTILRYIEEIIHNAEYELVLSLTPELLRRFQDDLAVAIDAGVSIDLLLTPLSRAPSPSEFDYLEVATVTRARRGITTPVLAVADGNYSIYATQDALRDDRDRYGVIFNRSALGFLVSGFFGTVLWSTAETLADDGKQRPFPRRYASIRRAVKDIRELEGTFYASVSGRDIETVEPVVAEGRVVTTKFEETEEVAAIRLETEDEVIDIGGRVAALEDIEAQQVVLDRDGIPTRTQFE</sequence>
<dbReference type="STRING" id="1238425.J07HQW2_01381"/>
<protein>
    <submittedName>
        <fullName evidence="4">Putative transcriptional regulator</fullName>
    </submittedName>
</protein>
<feature type="domain" description="Transcription regulator TrmB N-terminal" evidence="2">
    <location>
        <begin position="56"/>
        <end position="119"/>
    </location>
</feature>
<comment type="similarity">
    <text evidence="1">Belongs to the transcriptional regulator TrmB family.</text>
</comment>
<dbReference type="Gene3D" id="1.10.10.10">
    <property type="entry name" value="Winged helix-like DNA-binding domain superfamily/Winged helix DNA-binding domain"/>
    <property type="match status" value="1"/>
</dbReference>
<dbReference type="Gene3D" id="2.30.30.690">
    <property type="match status" value="1"/>
</dbReference>
<dbReference type="CDD" id="cd00090">
    <property type="entry name" value="HTH_ARSR"/>
    <property type="match status" value="1"/>
</dbReference>
<evidence type="ECO:0000313" key="5">
    <source>
        <dbReference type="Proteomes" id="UP000030710"/>
    </source>
</evidence>
<dbReference type="InterPro" id="IPR036390">
    <property type="entry name" value="WH_DNA-bd_sf"/>
</dbReference>
<dbReference type="PANTHER" id="PTHR34293">
    <property type="entry name" value="HTH-TYPE TRANSCRIPTIONAL REGULATOR TRMBL2"/>
    <property type="match status" value="1"/>
</dbReference>